<feature type="region of interest" description="Disordered" evidence="3">
    <location>
        <begin position="162"/>
        <end position="193"/>
    </location>
</feature>
<evidence type="ECO:0000313" key="6">
    <source>
        <dbReference type="Proteomes" id="UP000042054"/>
    </source>
</evidence>
<dbReference type="Proteomes" id="UP000042054">
    <property type="component" value="Unassembled WGS sequence"/>
</dbReference>
<dbReference type="EMBL" id="CTKE01000006">
    <property type="protein sequence ID" value="CQI89207.1"/>
    <property type="molecule type" value="Genomic_DNA"/>
</dbReference>
<evidence type="ECO:0000313" key="5">
    <source>
        <dbReference type="EMBL" id="CQI89207.1"/>
    </source>
</evidence>
<reference evidence="5 6" key="1">
    <citation type="submission" date="2015-03" db="EMBL/GenBank/DDBJ databases">
        <authorList>
            <person name="Murphy D."/>
        </authorList>
    </citation>
    <scope>NUCLEOTIDE SEQUENCE [LARGE SCALE GENOMIC DNA]</scope>
    <source>
        <strain evidence="5 6">68/02</strain>
    </source>
</reference>
<dbReference type="Pfam" id="PF06877">
    <property type="entry name" value="RraB"/>
    <property type="match status" value="1"/>
</dbReference>
<dbReference type="GO" id="GO:0019899">
    <property type="term" value="F:enzyme binding"/>
    <property type="evidence" value="ECO:0007669"/>
    <property type="project" value="UniProtKB-UniRule"/>
</dbReference>
<evidence type="ECO:0000256" key="2">
    <source>
        <dbReference type="HAMAP-Rule" id="MF_01888"/>
    </source>
</evidence>
<comment type="subcellular location">
    <subcellularLocation>
        <location evidence="2">Cytoplasm</location>
    </subcellularLocation>
</comment>
<dbReference type="STRING" id="29485.CH64_3098"/>
<dbReference type="InterPro" id="IPR009671">
    <property type="entry name" value="RraB_dom"/>
</dbReference>
<dbReference type="Gene3D" id="3.30.70.970">
    <property type="entry name" value="RraB-like"/>
    <property type="match status" value="1"/>
</dbReference>
<sequence>MNFNMNLYSIYTYKYSITTPINKSFSFVVEATAWVWENSQIQSPLTEDKGMANREKLDEQRDETRLIIEELLDDGSDPDALYTIEHHLSSEKFEVLEKAAVEAFKLGYEVTDAEELEIEDGSVVMCCDVISEVALNAEVIDAQVEQLMALAETCGVNYDGWGTYYEDPNGEDEEDGEFDDEELIDEDDDGKRH</sequence>
<dbReference type="HAMAP" id="MF_01888">
    <property type="entry name" value="RraB"/>
    <property type="match status" value="1"/>
</dbReference>
<evidence type="ECO:0000256" key="1">
    <source>
        <dbReference type="ARBA" id="ARBA00022490"/>
    </source>
</evidence>
<comment type="function">
    <text evidence="2">Globally modulates RNA abundance by binding to RNase E (Rne) and regulating its endonucleolytic activity. Can modulate Rne action in a substrate-dependent manner by altering the composition of the degradosome.</text>
</comment>
<protein>
    <recommendedName>
        <fullName evidence="2">Regulator of ribonuclease activity B</fullName>
    </recommendedName>
</protein>
<dbReference type="GO" id="GO:0005737">
    <property type="term" value="C:cytoplasm"/>
    <property type="evidence" value="ECO:0007669"/>
    <property type="project" value="UniProtKB-SubCell"/>
</dbReference>
<comment type="subunit">
    <text evidence="2">Interacts with the C-terminal region of Rne.</text>
</comment>
<gene>
    <name evidence="2 5" type="primary">rraB</name>
    <name evidence="5" type="ORF">ERS008555_01474</name>
</gene>
<dbReference type="InterPro" id="IPR016716">
    <property type="entry name" value="RraB"/>
</dbReference>
<comment type="similarity">
    <text evidence="2">Belongs to the RraB family.</text>
</comment>
<organism evidence="5 6">
    <name type="scientific">Yersinia rohdei</name>
    <dbReference type="NCBI Taxonomy" id="29485"/>
    <lineage>
        <taxon>Bacteria</taxon>
        <taxon>Pseudomonadati</taxon>
        <taxon>Pseudomonadota</taxon>
        <taxon>Gammaproteobacteria</taxon>
        <taxon>Enterobacterales</taxon>
        <taxon>Yersiniaceae</taxon>
        <taxon>Yersinia</taxon>
    </lineage>
</organism>
<evidence type="ECO:0000256" key="3">
    <source>
        <dbReference type="SAM" id="MobiDB-lite"/>
    </source>
</evidence>
<dbReference type="GO" id="GO:0060698">
    <property type="term" value="F:endoribonuclease inhibitor activity"/>
    <property type="evidence" value="ECO:0007669"/>
    <property type="project" value="UniProtKB-UniRule"/>
</dbReference>
<keyword evidence="1 2" id="KW-0963">Cytoplasm</keyword>
<proteinExistence type="inferred from homology"/>
<evidence type="ECO:0000259" key="4">
    <source>
        <dbReference type="Pfam" id="PF06877"/>
    </source>
</evidence>
<dbReference type="AlphaFoldDB" id="A0A0U1HRB6"/>
<name>A0A0U1HRB6_YERRO</name>
<accession>A0A0U1HRB6</accession>
<dbReference type="NCBIfam" id="NF008393">
    <property type="entry name" value="PRK11191.1"/>
    <property type="match status" value="1"/>
</dbReference>
<feature type="domain" description="Regulator of ribonuclease activity B" evidence="4">
    <location>
        <begin position="62"/>
        <end position="163"/>
    </location>
</feature>
<dbReference type="InterPro" id="IPR036701">
    <property type="entry name" value="RraB-like_sf"/>
</dbReference>
<dbReference type="SUPFAM" id="SSF89946">
    <property type="entry name" value="Hypothetical protein VC0424"/>
    <property type="match status" value="1"/>
</dbReference>
<feature type="compositionally biased region" description="Acidic residues" evidence="3">
    <location>
        <begin position="168"/>
        <end position="193"/>
    </location>
</feature>